<evidence type="ECO:0000313" key="5">
    <source>
        <dbReference type="EMBL" id="KAG2498306.1"/>
    </source>
</evidence>
<dbReference type="InterPro" id="IPR013083">
    <property type="entry name" value="Znf_RING/FYVE/PHD"/>
</dbReference>
<feature type="region of interest" description="Disordered" evidence="2">
    <location>
        <begin position="583"/>
        <end position="602"/>
    </location>
</feature>
<dbReference type="InterPro" id="IPR000719">
    <property type="entry name" value="Prot_kinase_dom"/>
</dbReference>
<dbReference type="GO" id="GO:0005524">
    <property type="term" value="F:ATP binding"/>
    <property type="evidence" value="ECO:0007669"/>
    <property type="project" value="InterPro"/>
</dbReference>
<feature type="domain" description="Protein kinase" evidence="3">
    <location>
        <begin position="859"/>
        <end position="1188"/>
    </location>
</feature>
<evidence type="ECO:0000313" key="6">
    <source>
        <dbReference type="Proteomes" id="UP000612055"/>
    </source>
</evidence>
<feature type="domain" description="U-box" evidence="4">
    <location>
        <begin position="507"/>
        <end position="586"/>
    </location>
</feature>
<name>A0A835YCI8_9CHLO</name>
<dbReference type="SMART" id="SM00504">
    <property type="entry name" value="Ubox"/>
    <property type="match status" value="2"/>
</dbReference>
<organism evidence="5 6">
    <name type="scientific">Edaphochlamys debaryana</name>
    <dbReference type="NCBI Taxonomy" id="47281"/>
    <lineage>
        <taxon>Eukaryota</taxon>
        <taxon>Viridiplantae</taxon>
        <taxon>Chlorophyta</taxon>
        <taxon>core chlorophytes</taxon>
        <taxon>Chlorophyceae</taxon>
        <taxon>CS clade</taxon>
        <taxon>Chlamydomonadales</taxon>
        <taxon>Chlamydomonadales incertae sedis</taxon>
        <taxon>Edaphochlamys</taxon>
    </lineage>
</organism>
<feature type="domain" description="Protein kinase" evidence="3">
    <location>
        <begin position="239"/>
        <end position="566"/>
    </location>
</feature>
<dbReference type="Gene3D" id="3.30.40.10">
    <property type="entry name" value="Zinc/RING finger domain, C3HC4 (zinc finger)"/>
    <property type="match status" value="2"/>
</dbReference>
<feature type="domain" description="U-box" evidence="4">
    <location>
        <begin position="1129"/>
        <end position="1208"/>
    </location>
</feature>
<dbReference type="PANTHER" id="PTHR45647:SF139">
    <property type="entry name" value="OS02G0152300 PROTEIN"/>
    <property type="match status" value="1"/>
</dbReference>
<evidence type="ECO:0000259" key="3">
    <source>
        <dbReference type="PROSITE" id="PS50011"/>
    </source>
</evidence>
<dbReference type="GO" id="GO:0004672">
    <property type="term" value="F:protein kinase activity"/>
    <property type="evidence" value="ECO:0007669"/>
    <property type="project" value="InterPro"/>
</dbReference>
<keyword evidence="1" id="KW-0833">Ubl conjugation pathway</keyword>
<proteinExistence type="predicted"/>
<dbReference type="CDD" id="cd16655">
    <property type="entry name" value="RING-Ubox_WDSUB1-like"/>
    <property type="match status" value="2"/>
</dbReference>
<protein>
    <recommendedName>
        <fullName evidence="7">Serine/threonine-protein kinase</fullName>
    </recommendedName>
</protein>
<dbReference type="PROSITE" id="PS50011">
    <property type="entry name" value="PROTEIN_KINASE_DOM"/>
    <property type="match status" value="2"/>
</dbReference>
<dbReference type="PANTHER" id="PTHR45647">
    <property type="entry name" value="OS02G0152300 PROTEIN"/>
    <property type="match status" value="1"/>
</dbReference>
<dbReference type="SUPFAM" id="SSF57850">
    <property type="entry name" value="RING/U-box"/>
    <property type="match status" value="2"/>
</dbReference>
<dbReference type="PROSITE" id="PS51698">
    <property type="entry name" value="U_BOX"/>
    <property type="match status" value="2"/>
</dbReference>
<dbReference type="InterPro" id="IPR011009">
    <property type="entry name" value="Kinase-like_dom_sf"/>
</dbReference>
<dbReference type="InterPro" id="IPR051348">
    <property type="entry name" value="U-box_ubiquitin_ligases"/>
</dbReference>
<dbReference type="Pfam" id="PF07714">
    <property type="entry name" value="PK_Tyr_Ser-Thr"/>
    <property type="match status" value="2"/>
</dbReference>
<evidence type="ECO:0000256" key="1">
    <source>
        <dbReference type="ARBA" id="ARBA00022786"/>
    </source>
</evidence>
<evidence type="ECO:0000259" key="4">
    <source>
        <dbReference type="PROSITE" id="PS51698"/>
    </source>
</evidence>
<dbReference type="Pfam" id="PF04564">
    <property type="entry name" value="U-box"/>
    <property type="match status" value="2"/>
</dbReference>
<dbReference type="InterPro" id="IPR001245">
    <property type="entry name" value="Ser-Thr/Tyr_kinase_cat_dom"/>
</dbReference>
<evidence type="ECO:0000256" key="2">
    <source>
        <dbReference type="SAM" id="MobiDB-lite"/>
    </source>
</evidence>
<dbReference type="SUPFAM" id="SSF56112">
    <property type="entry name" value="Protein kinase-like (PK-like)"/>
    <property type="match status" value="2"/>
</dbReference>
<dbReference type="EMBL" id="JAEHOE010000010">
    <property type="protein sequence ID" value="KAG2498306.1"/>
    <property type="molecule type" value="Genomic_DNA"/>
</dbReference>
<dbReference type="GO" id="GO:0016567">
    <property type="term" value="P:protein ubiquitination"/>
    <property type="evidence" value="ECO:0007669"/>
    <property type="project" value="UniProtKB-UniPathway"/>
</dbReference>
<feature type="compositionally biased region" description="Pro residues" evidence="2">
    <location>
        <begin position="590"/>
        <end position="599"/>
    </location>
</feature>
<comment type="caution">
    <text evidence="5">The sequence shown here is derived from an EMBL/GenBank/DDBJ whole genome shotgun (WGS) entry which is preliminary data.</text>
</comment>
<dbReference type="Gene3D" id="1.10.510.10">
    <property type="entry name" value="Transferase(Phosphotransferase) domain 1"/>
    <property type="match status" value="2"/>
</dbReference>
<dbReference type="AlphaFoldDB" id="A0A835YCI8"/>
<feature type="region of interest" description="Disordered" evidence="2">
    <location>
        <begin position="137"/>
        <end position="180"/>
    </location>
</feature>
<accession>A0A835YCI8</accession>
<sequence>MKGPIHGRIPAGTEEPQEAFSLNVSSSWGLTAYDRITAVSVCCKRSNTPNGFSFRPQLLRLWRWRGTEENWALAGVRNGSTETVCSSWDPVPYEHLLAGVIWQEEADPPEGMYRSARIAFIYAEPSLNTWVFTGPWEGQPPYPPQQGPSGTWTPGPDWPYFGRTPPPPPEPRATGPFPRSPLAITQSVQHQLEVLALAGQAGAIGAAGPAPAAAGSEAASAPELRFYTVDAIHAATQGFSDARLVGRGPSGSAVYRGELDGAAVAVKRMGPAAPGAVGPDLEAAARVLASLQLPHVLRVLGCCPEQHVIVSDWAFGGSLEGRLAQGGPGLGWKYRVRVAAEAGTGLALLHGLTPPLAHGSLHPRNVLLDGEGRAQLADVGLGTAAQEGGGAGPEGDVHALGALMLRLLGVGGSEGDVVARARAAQSDPTLSALVGSGRAGSDWPSPESLGFAHLALKCVGPDPGSRPDLRSVVLPALLQLHNRTRLYGDGPAPVAALPQEKEDEAAHMPPGFVCPITQDLMADPCVAADGFSYERIAIQEWISRFTAAGRPARSPLTNPPLPHPNVVPNNVLRQQIRRWQEDRHTRTHLPPSPPLPSTPLPSDIVPGQCFTRPPYRCLTFDDDGSTLDLHFIGYEGTYGTLAWSNTFAALGAARPNTGYTAAMKSAPFVAYNSFGNPGSFYKEDGSRFDFVGAWVASATLASQNIIFECYQAGKLASTASFPVTRSSAVWVTTPSLTSCERIVFRGDGRPNPSAGFWNEVILDNLQIRDASLDACLKDSSNYCGPSAVCNTKGTGPSCLCRDSNLAFDPSTRECKGYDQRQGQVDQPSAANQGLASCAATAPEFRLYTVDAIHAATQGFSDARLVGRGPSGSAVYRGDLDGAAVAVKRMGPAAPGAVGPDLEAAARVLASLQLPHVLRVLGCCPEQHVIVYDWAFGGSLEGRLAPGGPGLGWKYRVRVAAEAGTGLALLHGLTPPLTHGSLHPRNVLLDGEGRAQLADVGLGTAAQEGGGAGPEGDVHALGVLMLRLLGVGGSEGDVLARARAAQSDPTLSALVGSGRAGDWPSPESLGFAHLALKCVGPDPGSRPDLRSVVLPALLQLHNRTRLYGDGPAGPAAAAALQQEEEDSISQIPSGFVCPITQDLMANPCVAADGFSYERIAIQEWISRFTADGHPARSPLTNLPLEHPHLVPNDILRQQIEQWQEEQHTWTVVTVQDMFTS</sequence>
<dbReference type="GO" id="GO:0004842">
    <property type="term" value="F:ubiquitin-protein transferase activity"/>
    <property type="evidence" value="ECO:0007669"/>
    <property type="project" value="InterPro"/>
</dbReference>
<dbReference type="InterPro" id="IPR003613">
    <property type="entry name" value="Ubox_domain"/>
</dbReference>
<reference evidence="5" key="1">
    <citation type="journal article" date="2020" name="bioRxiv">
        <title>Comparative genomics of Chlamydomonas.</title>
        <authorList>
            <person name="Craig R.J."/>
            <person name="Hasan A.R."/>
            <person name="Ness R.W."/>
            <person name="Keightley P.D."/>
        </authorList>
    </citation>
    <scope>NUCLEOTIDE SEQUENCE</scope>
    <source>
        <strain evidence="5">CCAP 11/70</strain>
    </source>
</reference>
<dbReference type="Proteomes" id="UP000612055">
    <property type="component" value="Unassembled WGS sequence"/>
</dbReference>
<dbReference type="Gene3D" id="3.30.200.20">
    <property type="entry name" value="Phosphorylase Kinase, domain 1"/>
    <property type="match status" value="1"/>
</dbReference>
<keyword evidence="6" id="KW-1185">Reference proteome</keyword>
<dbReference type="UniPathway" id="UPA00143"/>
<gene>
    <name evidence="5" type="ORF">HYH03_003567</name>
</gene>
<dbReference type="OrthoDB" id="535797at2759"/>
<evidence type="ECO:0008006" key="7">
    <source>
        <dbReference type="Google" id="ProtNLM"/>
    </source>
</evidence>